<dbReference type="InterPro" id="IPR011704">
    <property type="entry name" value="ATPase_dyneun-rel_AAA"/>
</dbReference>
<dbReference type="SMART" id="SM00382">
    <property type="entry name" value="AAA"/>
    <property type="match status" value="1"/>
</dbReference>
<feature type="domain" description="AAA+ ATPase" evidence="2">
    <location>
        <begin position="67"/>
        <end position="252"/>
    </location>
</feature>
<evidence type="ECO:0000256" key="1">
    <source>
        <dbReference type="SAM" id="MobiDB-lite"/>
    </source>
</evidence>
<dbReference type="InterPro" id="IPR003593">
    <property type="entry name" value="AAA+_ATPase"/>
</dbReference>
<dbReference type="Proteomes" id="UP000483802">
    <property type="component" value="Unassembled WGS sequence"/>
</dbReference>
<dbReference type="GO" id="GO:0016887">
    <property type="term" value="F:ATP hydrolysis activity"/>
    <property type="evidence" value="ECO:0007669"/>
    <property type="project" value="InterPro"/>
</dbReference>
<name>A0A6L6X0C1_9ACTN</name>
<organism evidence="3 4">
    <name type="scientific">Streptomyces typhae</name>
    <dbReference type="NCBI Taxonomy" id="2681492"/>
    <lineage>
        <taxon>Bacteria</taxon>
        <taxon>Bacillati</taxon>
        <taxon>Actinomycetota</taxon>
        <taxon>Actinomycetes</taxon>
        <taxon>Kitasatosporales</taxon>
        <taxon>Streptomycetaceae</taxon>
        <taxon>Streptomyces</taxon>
    </lineage>
</organism>
<dbReference type="GO" id="GO:0005524">
    <property type="term" value="F:ATP binding"/>
    <property type="evidence" value="ECO:0007669"/>
    <property type="project" value="InterPro"/>
</dbReference>
<sequence length="346" mass="38176">MTSWQIYSGSRRPHDGVDRLPAPPPWRTFTGGPPLRTPQGDSGNQHAAVSYRPGKDAVRQVNAALYLRRPLLVTGAPGTGKSSLAYAVAHELRLGRVLHWPITSRVTLRDGLYAYDPLTRLYAAERARPGGTGPQPDDIGDFLRLGPLGTALLPYERPRVLLVDEIDKSDIDLPNDLLTIFEKGSYELVELARRAEPTARVMTADSTTDRVEIRDGTVTCRAFPFIVMTSNGEREFPPAFLRRCVTVDLKQPAGVDELTAIVREHLGGVVGAGEGRQDDALPEGVRRVVQRFFERRGGGLLANDQLLNAIYMCHHASFTERPETVEELADQVMPYLSSEPTRSDDA</sequence>
<feature type="region of interest" description="Disordered" evidence="1">
    <location>
        <begin position="1"/>
        <end position="48"/>
    </location>
</feature>
<dbReference type="RefSeq" id="WP_157166977.1">
    <property type="nucleotide sequence ID" value="NZ_WPNZ01000011.1"/>
</dbReference>
<dbReference type="InterPro" id="IPR027417">
    <property type="entry name" value="P-loop_NTPase"/>
</dbReference>
<dbReference type="Gene3D" id="3.40.50.300">
    <property type="entry name" value="P-loop containing nucleotide triphosphate hydrolases"/>
    <property type="match status" value="1"/>
</dbReference>
<gene>
    <name evidence="3" type="ORF">GPA10_21265</name>
</gene>
<dbReference type="CDD" id="cd00009">
    <property type="entry name" value="AAA"/>
    <property type="match status" value="1"/>
</dbReference>
<dbReference type="SUPFAM" id="SSF52540">
    <property type="entry name" value="P-loop containing nucleoside triphosphate hydrolases"/>
    <property type="match status" value="1"/>
</dbReference>
<accession>A0A6L6X0C1</accession>
<dbReference type="EMBL" id="WPNZ01000011">
    <property type="protein sequence ID" value="MVO87223.1"/>
    <property type="molecule type" value="Genomic_DNA"/>
</dbReference>
<keyword evidence="4" id="KW-1185">Reference proteome</keyword>
<dbReference type="Pfam" id="PF07728">
    <property type="entry name" value="AAA_5"/>
    <property type="match status" value="1"/>
</dbReference>
<protein>
    <submittedName>
        <fullName evidence="3">AAA family ATPase</fullName>
    </submittedName>
</protein>
<dbReference type="AlphaFoldDB" id="A0A6L6X0C1"/>
<evidence type="ECO:0000259" key="2">
    <source>
        <dbReference type="SMART" id="SM00382"/>
    </source>
</evidence>
<comment type="caution">
    <text evidence="3">The sequence shown here is derived from an EMBL/GenBank/DDBJ whole genome shotgun (WGS) entry which is preliminary data.</text>
</comment>
<proteinExistence type="predicted"/>
<reference evidence="3 4" key="1">
    <citation type="submission" date="2019-11" db="EMBL/GenBank/DDBJ databases">
        <title>Streptomyces typhae sp. nov., a novel endophytic actinomycete isolated from the root of cattail pollen (Typha angustifolia L.).</title>
        <authorList>
            <person name="Peng C."/>
        </authorList>
    </citation>
    <scope>NUCLEOTIDE SEQUENCE [LARGE SCALE GENOMIC DNA]</scope>
    <source>
        <strain evidence="4">p1417</strain>
    </source>
</reference>
<evidence type="ECO:0000313" key="4">
    <source>
        <dbReference type="Proteomes" id="UP000483802"/>
    </source>
</evidence>
<evidence type="ECO:0000313" key="3">
    <source>
        <dbReference type="EMBL" id="MVO87223.1"/>
    </source>
</evidence>